<gene>
    <name evidence="3" type="ORF">J2Z30_003439</name>
    <name evidence="2" type="ORF">SIRAN4108</name>
</gene>
<feature type="region of interest" description="Disordered" evidence="1">
    <location>
        <begin position="1"/>
        <end position="44"/>
    </location>
</feature>
<protein>
    <submittedName>
        <fullName evidence="2">Uncharacterized protein</fullName>
    </submittedName>
</protein>
<keyword evidence="4" id="KW-1185">Reference proteome</keyword>
<accession>A0A060ZV62</accession>
<dbReference type="InterPro" id="IPR057972">
    <property type="entry name" value="Terminase_7"/>
</dbReference>
<feature type="compositionally biased region" description="Basic residues" evidence="1">
    <location>
        <begin position="8"/>
        <end position="20"/>
    </location>
</feature>
<dbReference type="HOGENOM" id="CLU_2119847_0_0_11"/>
<dbReference type="AlphaFoldDB" id="A0A060ZV62"/>
<reference evidence="2" key="1">
    <citation type="submission" date="2014-05" db="EMBL/GenBank/DDBJ databases">
        <authorList>
            <person name="Horn Fabian"/>
        </authorList>
    </citation>
    <scope>NUCLEOTIDE SEQUENCE</scope>
</reference>
<evidence type="ECO:0000256" key="1">
    <source>
        <dbReference type="SAM" id="MobiDB-lite"/>
    </source>
</evidence>
<evidence type="ECO:0000313" key="3">
    <source>
        <dbReference type="EMBL" id="MBP2062423.1"/>
    </source>
</evidence>
<organism evidence="2">
    <name type="scientific">Streptomyces iranensis</name>
    <dbReference type="NCBI Taxonomy" id="576784"/>
    <lineage>
        <taxon>Bacteria</taxon>
        <taxon>Bacillati</taxon>
        <taxon>Actinomycetota</taxon>
        <taxon>Actinomycetes</taxon>
        <taxon>Kitasatosporales</taxon>
        <taxon>Streptomycetaceae</taxon>
        <taxon>Streptomyces</taxon>
        <taxon>Streptomyces violaceusniger group</taxon>
    </lineage>
</organism>
<proteinExistence type="predicted"/>
<name>A0A060ZV62_9ACTN</name>
<evidence type="ECO:0000313" key="4">
    <source>
        <dbReference type="Proteomes" id="UP000756710"/>
    </source>
</evidence>
<sequence length="124" mass="13600">MAKPRNPGARHSRYGTRRQPGRAQPTASITLPVETTLDPPPAPDGVEWTDAQQARWRSLWTSPQSFMWDETAAGTVAVLVVYETALLSGAASAWQAQEYRYASEALGLTPKAMQTLGWKLEGTE</sequence>
<dbReference type="RefSeq" id="WP_245388059.1">
    <property type="nucleotide sequence ID" value="NZ_BAABDR010000003.1"/>
</dbReference>
<dbReference type="Proteomes" id="UP000756710">
    <property type="component" value="Unassembled WGS sequence"/>
</dbReference>
<dbReference type="EMBL" id="JAGGLR010000008">
    <property type="protein sequence ID" value="MBP2062423.1"/>
    <property type="molecule type" value="Genomic_DNA"/>
</dbReference>
<evidence type="ECO:0000313" key="2">
    <source>
        <dbReference type="EMBL" id="CDR07368.1"/>
    </source>
</evidence>
<dbReference type="EMBL" id="LK022848">
    <property type="protein sequence ID" value="CDR07368.1"/>
    <property type="molecule type" value="Genomic_DNA"/>
</dbReference>
<reference evidence="3 4" key="2">
    <citation type="submission" date="2021-03" db="EMBL/GenBank/DDBJ databases">
        <title>Genomic Encyclopedia of Type Strains, Phase IV (KMG-IV): sequencing the most valuable type-strain genomes for metagenomic binning, comparative biology and taxonomic classification.</title>
        <authorList>
            <person name="Goeker M."/>
        </authorList>
    </citation>
    <scope>NUCLEOTIDE SEQUENCE [LARGE SCALE GENOMIC DNA]</scope>
    <source>
        <strain evidence="3 4">DSM 41954</strain>
    </source>
</reference>
<dbReference type="Pfam" id="PF25673">
    <property type="entry name" value="Terminase_7"/>
    <property type="match status" value="1"/>
</dbReference>